<evidence type="ECO:0000256" key="4">
    <source>
        <dbReference type="SAM" id="Coils"/>
    </source>
</evidence>
<dbReference type="AlphaFoldDB" id="A0A2W7EBD5"/>
<dbReference type="EMBL" id="MZXV01000001">
    <property type="protein sequence ID" value="PZV40516.1"/>
    <property type="molecule type" value="Genomic_DNA"/>
</dbReference>
<dbReference type="SUPFAM" id="SSF53335">
    <property type="entry name" value="S-adenosyl-L-methionine-dependent methyltransferases"/>
    <property type="match status" value="1"/>
</dbReference>
<accession>A0A2W7EBD5</accession>
<dbReference type="GO" id="GO:0008757">
    <property type="term" value="F:S-adenosylmethionine-dependent methyltransferase activity"/>
    <property type="evidence" value="ECO:0007669"/>
    <property type="project" value="InterPro"/>
</dbReference>
<dbReference type="PANTHER" id="PTHR44942">
    <property type="entry name" value="METHYLTRANSF_11 DOMAIN-CONTAINING PROTEIN"/>
    <property type="match status" value="1"/>
</dbReference>
<dbReference type="Gene3D" id="3.40.50.150">
    <property type="entry name" value="Vaccinia Virus protein VP39"/>
    <property type="match status" value="1"/>
</dbReference>
<comment type="similarity">
    <text evidence="1">Belongs to the methyltransferase superfamily.</text>
</comment>
<evidence type="ECO:0000259" key="5">
    <source>
        <dbReference type="Pfam" id="PF08241"/>
    </source>
</evidence>
<dbReference type="InterPro" id="IPR013216">
    <property type="entry name" value="Methyltransf_11"/>
</dbReference>
<evidence type="ECO:0000313" key="6">
    <source>
        <dbReference type="EMBL" id="PZV40516.1"/>
    </source>
</evidence>
<dbReference type="GO" id="GO:0032259">
    <property type="term" value="P:methylation"/>
    <property type="evidence" value="ECO:0007669"/>
    <property type="project" value="UniProtKB-KW"/>
</dbReference>
<dbReference type="Proteomes" id="UP000248616">
    <property type="component" value="Unassembled WGS sequence"/>
</dbReference>
<organism evidence="6 7">
    <name type="scientific">Mesorhizobium kowhaii</name>
    <dbReference type="NCBI Taxonomy" id="1300272"/>
    <lineage>
        <taxon>Bacteria</taxon>
        <taxon>Pseudomonadati</taxon>
        <taxon>Pseudomonadota</taxon>
        <taxon>Alphaproteobacteria</taxon>
        <taxon>Hyphomicrobiales</taxon>
        <taxon>Phyllobacteriaceae</taxon>
        <taxon>Mesorhizobium</taxon>
    </lineage>
</organism>
<proteinExistence type="inferred from homology"/>
<evidence type="ECO:0000256" key="2">
    <source>
        <dbReference type="ARBA" id="ARBA00022603"/>
    </source>
</evidence>
<dbReference type="RefSeq" id="WP_111542307.1">
    <property type="nucleotide sequence ID" value="NZ_MZXV01000001.1"/>
</dbReference>
<dbReference type="OrthoDB" id="9777830at2"/>
<evidence type="ECO:0000256" key="1">
    <source>
        <dbReference type="ARBA" id="ARBA00008361"/>
    </source>
</evidence>
<feature type="coiled-coil region" evidence="4">
    <location>
        <begin position="464"/>
        <end position="505"/>
    </location>
</feature>
<evidence type="ECO:0000256" key="3">
    <source>
        <dbReference type="ARBA" id="ARBA00022679"/>
    </source>
</evidence>
<keyword evidence="2" id="KW-0489">Methyltransferase</keyword>
<sequence>MGEIFERVLPQQVLEWTGERLTTATAGQVEIEHLHRYFLARALCRGLDVVDVASGEGYGSALLAQVARSVVGVELSEKAVAHAQGGYVAPNLRYQQGDARKLPLEDASVDVVVSFETLEHFFEHDLFIAEVQRVLRPTGFLILSSPERDVYSPLGSPANPYHVHELSRVEFEALLKGAFRNVLILLQRPLLGSTLIADDEAGISRTLTFERRGEAHYEVSHGLPRPPYNIAIASESELPSIPNSLFIETSEIGEILARAESGAAAHAELRSHMEQTELLASGLRRQIETASETIKAQVERAEKAEADLALAQSGSHADQAELRSHMEQTELLASGLRHEIETASETVKAQIERAEKAEADLALAQSGSHADHAELRSHMRQTELLASGLPREIETASEAIKTQVERTKTAEADLALTQSGSQTVIEGLRSELTQVRSELAVASVQRDVLRTSFRGHANLLAESRLRQDAEVKELRQRNAEWEGRVADLERQAAEWEQRYLGLSRRLEAILKRFGILGASRLVPSRLRAFVRNRVLGPGRTQ</sequence>
<gene>
    <name evidence="6" type="ORF">B5V02_00345</name>
</gene>
<protein>
    <recommendedName>
        <fullName evidence="5">Methyltransferase type 11 domain-containing protein</fullName>
    </recommendedName>
</protein>
<dbReference type="InterPro" id="IPR051052">
    <property type="entry name" value="Diverse_substrate_MTase"/>
</dbReference>
<keyword evidence="4" id="KW-0175">Coiled coil</keyword>
<keyword evidence="7" id="KW-1185">Reference proteome</keyword>
<feature type="domain" description="Methyltransferase type 11" evidence="5">
    <location>
        <begin position="50"/>
        <end position="143"/>
    </location>
</feature>
<feature type="coiled-coil region" evidence="4">
    <location>
        <begin position="273"/>
        <end position="307"/>
    </location>
</feature>
<dbReference type="PANTHER" id="PTHR44942:SF4">
    <property type="entry name" value="METHYLTRANSFERASE TYPE 11 DOMAIN-CONTAINING PROTEIN"/>
    <property type="match status" value="1"/>
</dbReference>
<dbReference type="Pfam" id="PF08241">
    <property type="entry name" value="Methyltransf_11"/>
    <property type="match status" value="1"/>
</dbReference>
<comment type="caution">
    <text evidence="6">The sequence shown here is derived from an EMBL/GenBank/DDBJ whole genome shotgun (WGS) entry which is preliminary data.</text>
</comment>
<dbReference type="CDD" id="cd02440">
    <property type="entry name" value="AdoMet_MTases"/>
    <property type="match status" value="1"/>
</dbReference>
<dbReference type="InterPro" id="IPR029063">
    <property type="entry name" value="SAM-dependent_MTases_sf"/>
</dbReference>
<keyword evidence="3" id="KW-0808">Transferase</keyword>
<reference evidence="7" key="1">
    <citation type="submission" date="2017-03" db="EMBL/GenBank/DDBJ databases">
        <authorList>
            <person name="Safronova V.I."/>
            <person name="Sazanova A.L."/>
            <person name="Chirak E.R."/>
        </authorList>
    </citation>
    <scope>NUCLEOTIDE SEQUENCE [LARGE SCALE GENOMIC DNA]</scope>
    <source>
        <strain evidence="7">Ach-343</strain>
    </source>
</reference>
<name>A0A2W7EBD5_9HYPH</name>
<evidence type="ECO:0000313" key="7">
    <source>
        <dbReference type="Proteomes" id="UP000248616"/>
    </source>
</evidence>